<keyword evidence="6" id="KW-1185">Reference proteome</keyword>
<dbReference type="AlphaFoldDB" id="A0A1V2L1P8"/>
<dbReference type="Pfam" id="PF03645">
    <property type="entry name" value="Tctex-1"/>
    <property type="match status" value="1"/>
</dbReference>
<evidence type="ECO:0000256" key="2">
    <source>
        <dbReference type="ARBA" id="ARBA00010778"/>
    </source>
</evidence>
<dbReference type="Gene3D" id="3.30.1140.40">
    <property type="entry name" value="Tctex-1"/>
    <property type="match status" value="1"/>
</dbReference>
<dbReference type="InterPro" id="IPR038586">
    <property type="entry name" value="Tctex-1-like_sf"/>
</dbReference>
<dbReference type="GO" id="GO:0042995">
    <property type="term" value="C:cell projection"/>
    <property type="evidence" value="ECO:0007669"/>
    <property type="project" value="UniProtKB-SubCell"/>
</dbReference>
<reference evidence="6" key="1">
    <citation type="journal article" date="2017" name="Genome Announc.">
        <title>Genome sequences of Cyberlindnera fabianii 65, Pichia kudriavzevii 129, and Saccharomyces cerevisiae 131 isolated from fermented masau fruits in Zimbabwe.</title>
        <authorList>
            <person name="van Rijswijck I.M.H."/>
            <person name="Derks M.F.L."/>
            <person name="Abee T."/>
            <person name="de Ridder D."/>
            <person name="Smid E.J."/>
        </authorList>
    </citation>
    <scope>NUCLEOTIDE SEQUENCE [LARGE SCALE GENOMIC DNA]</scope>
    <source>
        <strain evidence="6">65</strain>
    </source>
</reference>
<evidence type="ECO:0000256" key="4">
    <source>
        <dbReference type="ARBA" id="ARBA00023273"/>
    </source>
</evidence>
<keyword evidence="4" id="KW-0966">Cell projection</keyword>
<accession>A0A1V2L1P8</accession>
<dbReference type="InterPro" id="IPR005334">
    <property type="entry name" value="Tctex-1-like"/>
</dbReference>
<name>A0A1V2L1P8_CYBFA</name>
<proteinExistence type="inferred from homology"/>
<dbReference type="OMA" id="NDTQAYN"/>
<dbReference type="Proteomes" id="UP000189513">
    <property type="component" value="Unassembled WGS sequence"/>
</dbReference>
<comment type="similarity">
    <text evidence="2">Belongs to the TDA2 family.</text>
</comment>
<sequence length="98" mass="10966">MPAPFTKEDVEALVKAYIHDNDTSDVNHLIQHVLTELKGSTTDYKILVSATLLSQHMGSLDGKHSVGFLWNEETDGHYAVKFETGESWLLVSVSYVKM</sequence>
<evidence type="ECO:0000256" key="3">
    <source>
        <dbReference type="ARBA" id="ARBA00019193"/>
    </source>
</evidence>
<evidence type="ECO:0000313" key="6">
    <source>
        <dbReference type="Proteomes" id="UP000189513"/>
    </source>
</evidence>
<dbReference type="EMBL" id="MPUK01000009">
    <property type="protein sequence ID" value="ONH65839.1"/>
    <property type="molecule type" value="Genomic_DNA"/>
</dbReference>
<comment type="subcellular location">
    <subcellularLocation>
        <location evidence="1">Cell projection</location>
    </subcellularLocation>
</comment>
<evidence type="ECO:0000256" key="1">
    <source>
        <dbReference type="ARBA" id="ARBA00004316"/>
    </source>
</evidence>
<protein>
    <recommendedName>
        <fullName evidence="3">Topoisomerase I damage affected protein 2</fullName>
    </recommendedName>
</protein>
<evidence type="ECO:0000313" key="5">
    <source>
        <dbReference type="EMBL" id="ONH65839.1"/>
    </source>
</evidence>
<gene>
    <name evidence="5" type="ORF">BON22_4316</name>
</gene>
<dbReference type="VEuPathDB" id="FungiDB:BON22_4316"/>
<organism evidence="5 6">
    <name type="scientific">Cyberlindnera fabianii</name>
    <name type="common">Yeast</name>
    <name type="synonym">Hansenula fabianii</name>
    <dbReference type="NCBI Taxonomy" id="36022"/>
    <lineage>
        <taxon>Eukaryota</taxon>
        <taxon>Fungi</taxon>
        <taxon>Dikarya</taxon>
        <taxon>Ascomycota</taxon>
        <taxon>Saccharomycotina</taxon>
        <taxon>Saccharomycetes</taxon>
        <taxon>Phaffomycetales</taxon>
        <taxon>Phaffomycetaceae</taxon>
        <taxon>Cyberlindnera</taxon>
    </lineage>
</organism>
<comment type="caution">
    <text evidence="5">The sequence shown here is derived from an EMBL/GenBank/DDBJ whole genome shotgun (WGS) entry which is preliminary data.</text>
</comment>